<dbReference type="InterPro" id="IPR018200">
    <property type="entry name" value="USP_CS"/>
</dbReference>
<evidence type="ECO:0000256" key="2">
    <source>
        <dbReference type="ARBA" id="ARBA00008739"/>
    </source>
</evidence>
<keyword evidence="6" id="KW-0833">Ubl conjugation pathway</keyword>
<evidence type="ECO:0000256" key="6">
    <source>
        <dbReference type="ARBA" id="ARBA00022786"/>
    </source>
</evidence>
<evidence type="ECO:0000256" key="4">
    <source>
        <dbReference type="ARBA" id="ARBA00014611"/>
    </source>
</evidence>
<name>A0A6A0HC21_HYAAZ</name>
<organism evidence="14">
    <name type="scientific">Hyalella azteca</name>
    <name type="common">Amphipod</name>
    <dbReference type="NCBI Taxonomy" id="294128"/>
    <lineage>
        <taxon>Eukaryota</taxon>
        <taxon>Metazoa</taxon>
        <taxon>Ecdysozoa</taxon>
        <taxon>Arthropoda</taxon>
        <taxon>Crustacea</taxon>
        <taxon>Multicrustacea</taxon>
        <taxon>Malacostraca</taxon>
        <taxon>Eumalacostraca</taxon>
        <taxon>Peracarida</taxon>
        <taxon>Amphipoda</taxon>
        <taxon>Senticaudata</taxon>
        <taxon>Talitrida</taxon>
        <taxon>Talitroidea</taxon>
        <taxon>Hyalellidae</taxon>
        <taxon>Hyalella</taxon>
    </lineage>
</organism>
<dbReference type="CDD" id="cd02657">
    <property type="entry name" value="Peptidase_C19A"/>
    <property type="match status" value="1"/>
</dbReference>
<comment type="catalytic activity">
    <reaction evidence="1">
        <text>Thiol-dependent hydrolysis of ester, thioester, amide, peptide and isopeptide bonds formed by the C-terminal Gly of ubiquitin (a 76-residue protein attached to proteins as an intracellular targeting signal).</text>
        <dbReference type="EC" id="3.4.19.12"/>
    </reaction>
</comment>
<dbReference type="CDD" id="cd16104">
    <property type="entry name" value="Ubl_USP14_like"/>
    <property type="match status" value="1"/>
</dbReference>
<dbReference type="PANTHER" id="PTHR43982:SF1">
    <property type="entry name" value="UBIQUITIN CARBOXYL-TERMINAL HYDROLASE 14"/>
    <property type="match status" value="1"/>
</dbReference>
<evidence type="ECO:0000256" key="12">
    <source>
        <dbReference type="SAM" id="MobiDB-lite"/>
    </source>
</evidence>
<dbReference type="Proteomes" id="UP000711488">
    <property type="component" value="Unassembled WGS sequence"/>
</dbReference>
<keyword evidence="7" id="KW-0378">Hydrolase</keyword>
<keyword evidence="5" id="KW-0645">Protease</keyword>
<dbReference type="InterPro" id="IPR044635">
    <property type="entry name" value="UBP14-like"/>
</dbReference>
<dbReference type="GO" id="GO:0004843">
    <property type="term" value="F:cysteine-type deubiquitinase activity"/>
    <property type="evidence" value="ECO:0007669"/>
    <property type="project" value="UniProtKB-EC"/>
</dbReference>
<dbReference type="SUPFAM" id="SSF54236">
    <property type="entry name" value="Ubiquitin-like"/>
    <property type="match status" value="1"/>
</dbReference>
<dbReference type="Gene3D" id="3.90.70.10">
    <property type="entry name" value="Cysteine proteinases"/>
    <property type="match status" value="1"/>
</dbReference>
<evidence type="ECO:0000256" key="1">
    <source>
        <dbReference type="ARBA" id="ARBA00000707"/>
    </source>
</evidence>
<dbReference type="InterPro" id="IPR038765">
    <property type="entry name" value="Papain-like_cys_pep_sf"/>
</dbReference>
<evidence type="ECO:0000313" key="14">
    <source>
        <dbReference type="EMBL" id="KAA0202814.1"/>
    </source>
</evidence>
<dbReference type="InterPro" id="IPR029071">
    <property type="entry name" value="Ubiquitin-like_domsf"/>
</dbReference>
<evidence type="ECO:0000256" key="7">
    <source>
        <dbReference type="ARBA" id="ARBA00022801"/>
    </source>
</evidence>
<dbReference type="PANTHER" id="PTHR43982">
    <property type="entry name" value="UBIQUITIN CARBOXYL-TERMINAL HYDROLASE"/>
    <property type="match status" value="1"/>
</dbReference>
<dbReference type="InterPro" id="IPR028889">
    <property type="entry name" value="USP"/>
</dbReference>
<feature type="region of interest" description="Disordered" evidence="12">
    <location>
        <begin position="541"/>
        <end position="569"/>
    </location>
</feature>
<dbReference type="GO" id="GO:0070628">
    <property type="term" value="F:proteasome binding"/>
    <property type="evidence" value="ECO:0007669"/>
    <property type="project" value="TreeGrafter"/>
</dbReference>
<reference evidence="14" key="2">
    <citation type="journal article" date="2018" name="Environ. Sci. Technol.">
        <title>The Toxicogenome of Hyalella azteca: A Model for Sediment Ecotoxicology and Evolutionary Toxicology.</title>
        <authorList>
            <person name="Poynton H.C."/>
            <person name="Hasenbein S."/>
            <person name="Benoit J.B."/>
            <person name="Sepulveda M.S."/>
            <person name="Poelchau M.F."/>
            <person name="Hughes D.S.T."/>
            <person name="Murali S.C."/>
            <person name="Chen S."/>
            <person name="Glastad K.M."/>
            <person name="Goodisman M.A.D."/>
            <person name="Werren J.H."/>
            <person name="Vineis J.H."/>
            <person name="Bowen J.L."/>
            <person name="Friedrich M."/>
            <person name="Jones J."/>
            <person name="Robertson H.M."/>
            <person name="Feyereisen R."/>
            <person name="Mechler-Hickson A."/>
            <person name="Mathers N."/>
            <person name="Lee C.E."/>
            <person name="Colbourne J.K."/>
            <person name="Biales A."/>
            <person name="Johnston J.S."/>
            <person name="Wellborn G.A."/>
            <person name="Rosendale A.J."/>
            <person name="Cridge A.G."/>
            <person name="Munoz-Torres M.C."/>
            <person name="Bain P.A."/>
            <person name="Manny A.R."/>
            <person name="Major K.M."/>
            <person name="Lambert F.N."/>
            <person name="Vulpe C.D."/>
            <person name="Tuck P."/>
            <person name="Blalock B.J."/>
            <person name="Lin Y.Y."/>
            <person name="Smith M.E."/>
            <person name="Ochoa-Acuna H."/>
            <person name="Chen M.M."/>
            <person name="Childers C.P."/>
            <person name="Qu J."/>
            <person name="Dugan S."/>
            <person name="Lee S.L."/>
            <person name="Chao H."/>
            <person name="Dinh H."/>
            <person name="Han Y."/>
            <person name="Doddapaneni H."/>
            <person name="Worley K.C."/>
            <person name="Muzny D.M."/>
            <person name="Gibbs R.A."/>
            <person name="Richards S."/>
        </authorList>
    </citation>
    <scope>NUCLEOTIDE SEQUENCE</scope>
    <source>
        <strain evidence="14">HAZT.00-mixed</strain>
        <tissue evidence="14">Whole organism</tissue>
    </source>
</reference>
<dbReference type="GO" id="GO:0043161">
    <property type="term" value="P:proteasome-mediated ubiquitin-dependent protein catabolic process"/>
    <property type="evidence" value="ECO:0007669"/>
    <property type="project" value="InterPro"/>
</dbReference>
<comment type="caution">
    <text evidence="14">The sequence shown here is derived from an EMBL/GenBank/DDBJ whole genome shotgun (WGS) entry which is preliminary data.</text>
</comment>
<evidence type="ECO:0000256" key="10">
    <source>
        <dbReference type="ARBA" id="ARBA00029889"/>
    </source>
</evidence>
<evidence type="ECO:0000256" key="9">
    <source>
        <dbReference type="ARBA" id="ARBA00029877"/>
    </source>
</evidence>
<dbReference type="InterPro" id="IPR000626">
    <property type="entry name" value="Ubiquitin-like_dom"/>
</dbReference>
<reference evidence="14" key="3">
    <citation type="submission" date="2019-06" db="EMBL/GenBank/DDBJ databases">
        <authorList>
            <person name="Poynton C."/>
            <person name="Hasenbein S."/>
            <person name="Benoit J.B."/>
            <person name="Sepulveda M.S."/>
            <person name="Poelchau M.F."/>
            <person name="Murali S.C."/>
            <person name="Chen S."/>
            <person name="Glastad K.M."/>
            <person name="Werren J.H."/>
            <person name="Vineis J.H."/>
            <person name="Bowen J.L."/>
            <person name="Friedrich M."/>
            <person name="Jones J."/>
            <person name="Robertson H.M."/>
            <person name="Feyereisen R."/>
            <person name="Mechler-Hickson A."/>
            <person name="Mathers N."/>
            <person name="Lee C.E."/>
            <person name="Colbourne J.K."/>
            <person name="Biales A."/>
            <person name="Johnston J.S."/>
            <person name="Wellborn G.A."/>
            <person name="Rosendale A.J."/>
            <person name="Cridge A.G."/>
            <person name="Munoz-Torres M.C."/>
            <person name="Bain P.A."/>
            <person name="Manny A.R."/>
            <person name="Major K.M."/>
            <person name="Lambert F.N."/>
            <person name="Vulpe C.D."/>
            <person name="Tuck P."/>
            <person name="Blalock B.J."/>
            <person name="Lin Y.-Y."/>
            <person name="Smith M.E."/>
            <person name="Ochoa-Acuna H."/>
            <person name="Chen M.-J.M."/>
            <person name="Childers C.P."/>
            <person name="Qu J."/>
            <person name="Dugan S."/>
            <person name="Lee S.L."/>
            <person name="Chao H."/>
            <person name="Dinh H."/>
            <person name="Han Y."/>
            <person name="Doddapaneni H."/>
            <person name="Worley K.C."/>
            <person name="Muzny D.M."/>
            <person name="Gibbs R.A."/>
            <person name="Richards S."/>
        </authorList>
    </citation>
    <scope>NUCLEOTIDE SEQUENCE</scope>
    <source>
        <strain evidence="14">HAZT.00-mixed</strain>
        <tissue evidence="14">Whole organism</tissue>
    </source>
</reference>
<dbReference type="InterPro" id="IPR001394">
    <property type="entry name" value="Peptidase_C19_UCH"/>
</dbReference>
<dbReference type="EC" id="3.4.19.12" evidence="3"/>
<keyword evidence="8" id="KW-0788">Thiol protease</keyword>
<protein>
    <recommendedName>
        <fullName evidence="4">Ubiquitin carboxyl-terminal hydrolase 14</fullName>
        <ecNumber evidence="3">3.4.19.12</ecNumber>
    </recommendedName>
    <alternativeName>
        <fullName evidence="9">Deubiquitinating enzyme 14</fullName>
    </alternativeName>
    <alternativeName>
        <fullName evidence="10">Ubiquitin thioesterase 14</fullName>
    </alternativeName>
    <alternativeName>
        <fullName evidence="11">Ubiquitin-specific-processing protease 14</fullName>
    </alternativeName>
</protein>
<dbReference type="OrthoDB" id="333239at2759"/>
<accession>A0A6A0HC21</accession>
<dbReference type="SMART" id="SM00213">
    <property type="entry name" value="UBQ"/>
    <property type="match status" value="1"/>
</dbReference>
<gene>
    <name evidence="14" type="ORF">HAZT_HAZT002861</name>
</gene>
<feature type="domain" description="USP" evidence="13">
    <location>
        <begin position="108"/>
        <end position="528"/>
    </location>
</feature>
<comment type="similarity">
    <text evidence="2">Belongs to the peptidase C19 family. USP14/UBP6 subfamily.</text>
</comment>
<evidence type="ECO:0000256" key="11">
    <source>
        <dbReference type="ARBA" id="ARBA00032096"/>
    </source>
</evidence>
<reference evidence="14" key="1">
    <citation type="submission" date="2014-08" db="EMBL/GenBank/DDBJ databases">
        <authorList>
            <person name="Murali S."/>
            <person name="Richards S."/>
            <person name="Bandaranaike D."/>
            <person name="Bellair M."/>
            <person name="Blankenburg K."/>
            <person name="Chao H."/>
            <person name="Dinh H."/>
            <person name="Doddapaneni H."/>
            <person name="Dugan-Rocha S."/>
            <person name="Elkadiri S."/>
            <person name="Gnanaolivu R."/>
            <person name="Hughes D."/>
            <person name="Lee S."/>
            <person name="Li M."/>
            <person name="Ming W."/>
            <person name="Munidasa M."/>
            <person name="Muniz J."/>
            <person name="Nguyen L."/>
            <person name="Osuji N."/>
            <person name="Pu L.-L."/>
            <person name="Puazo M."/>
            <person name="Skinner E."/>
            <person name="Qu C."/>
            <person name="Quiroz J."/>
            <person name="Raj R."/>
            <person name="Weissenberger G."/>
            <person name="Xin Y."/>
            <person name="Zou X."/>
            <person name="Han Y."/>
            <person name="Worley K."/>
            <person name="Muzny D."/>
            <person name="Gibbs R."/>
        </authorList>
    </citation>
    <scope>NUCLEOTIDE SEQUENCE</scope>
    <source>
        <strain evidence="14">HAZT.00-mixed</strain>
        <tissue evidence="14">Whole organism</tissue>
    </source>
</reference>
<dbReference type="Pfam" id="PF00443">
    <property type="entry name" value="UCH"/>
    <property type="match status" value="1"/>
</dbReference>
<dbReference type="SUPFAM" id="SSF54001">
    <property type="entry name" value="Cysteine proteinases"/>
    <property type="match status" value="1"/>
</dbReference>
<evidence type="ECO:0000256" key="8">
    <source>
        <dbReference type="ARBA" id="ARBA00022807"/>
    </source>
</evidence>
<dbReference type="Gene3D" id="3.10.20.90">
    <property type="entry name" value="Phosphatidylinositol 3-kinase Catalytic Subunit, Chain A, domain 1"/>
    <property type="match status" value="1"/>
</dbReference>
<dbReference type="GO" id="GO:0016579">
    <property type="term" value="P:protein deubiquitination"/>
    <property type="evidence" value="ECO:0007669"/>
    <property type="project" value="InterPro"/>
</dbReference>
<dbReference type="AlphaFoldDB" id="A0A6A0HC21"/>
<sequence length="569" mass="64497">MSCYKVKVKWGKETYPDVELDTSESPEVFQAQVYALTGVQISRQKLLLKGTTLKSDTWEGAKLKDAISGICCVDQGALVVLMGSRDEDALQEPQQKPVFLEDLSEDQTNVANLGNTCYLNAVVQCLKTVPELHKTICKFDPQNDATSRVPSTNAMLMVSIRRCFEEMDKGETPMPVIMVQLFRTCFPRFAEKGAQGSYMQQDASECWTELLRMMQECLGPIQPELSKPCFRSSLVEQYMNGEMESVWTCTEEGGEAPTTTVSTFNQLSCHISTDVNHLHTGLLSRLTFESAFHYYGYGLQETISKHSPALGKDASFTKKSLITRLPAYLAVDMVRCVVLWFYYKEKEAVNAKILKDVKFSLVLDVFELCSPKLQRRMAPYRVHYKVGCSVHYMVDYSVHYNVGCSVHYKVGCSVHYKDMEEREKLEARMRKSGKSVPESEQPKLKTIPYYFEDDVGSCNSGFYQLQAVLTHQGRTSSSGHYVAWVRFKDGHWLKCDDDDVTAVTEEEILRLSGGGDWHCAYMLLYGPRPLTVPEDVVIEKVSEEEVPGHSDEKKDIETDHLSKDEKMET</sequence>
<proteinExistence type="inferred from homology"/>
<dbReference type="EMBL" id="JQDR03002982">
    <property type="protein sequence ID" value="KAA0202814.1"/>
    <property type="molecule type" value="Genomic_DNA"/>
</dbReference>
<evidence type="ECO:0000256" key="5">
    <source>
        <dbReference type="ARBA" id="ARBA00022670"/>
    </source>
</evidence>
<dbReference type="GO" id="GO:0061136">
    <property type="term" value="P:regulation of proteasomal protein catabolic process"/>
    <property type="evidence" value="ECO:0007669"/>
    <property type="project" value="TreeGrafter"/>
</dbReference>
<dbReference type="PROSITE" id="PS50235">
    <property type="entry name" value="USP_3"/>
    <property type="match status" value="1"/>
</dbReference>
<evidence type="ECO:0000259" key="13">
    <source>
        <dbReference type="PROSITE" id="PS50235"/>
    </source>
</evidence>
<dbReference type="PROSITE" id="PS00973">
    <property type="entry name" value="USP_2"/>
    <property type="match status" value="1"/>
</dbReference>
<evidence type="ECO:0000256" key="3">
    <source>
        <dbReference type="ARBA" id="ARBA00012759"/>
    </source>
</evidence>